<keyword evidence="2 7" id="KW-0812">Transmembrane</keyword>
<keyword evidence="3 7" id="KW-0603">Photosystem I</keyword>
<dbReference type="GO" id="GO:0009535">
    <property type="term" value="C:chloroplast thylakoid membrane"/>
    <property type="evidence" value="ECO:0007669"/>
    <property type="project" value="UniProtKB-SubCell"/>
</dbReference>
<reference evidence="8" key="1">
    <citation type="journal article" date="2014" name="BMC Evol. Biol.">
        <title>Chloroplast phylogenomic analysis resolves deep-level relationships within the green algal class Trebouxiophyceae.</title>
        <authorList>
            <person name="Lemieux C."/>
            <person name="Otis C."/>
            <person name="Turmel M."/>
        </authorList>
    </citation>
    <scope>NUCLEOTIDE SEQUENCE</scope>
</reference>
<evidence type="ECO:0000256" key="2">
    <source>
        <dbReference type="ARBA" id="ARBA00022692"/>
    </source>
</evidence>
<proteinExistence type="inferred from homology"/>
<dbReference type="InterPro" id="IPR010010">
    <property type="entry name" value="PSI_PsaM"/>
</dbReference>
<comment type="subcellular location">
    <subcellularLocation>
        <location evidence="7">Plastid</location>
        <location evidence="7">Chloroplast thylakoid membrane</location>
        <topology evidence="7">Single-pass membrane protein</topology>
    </subcellularLocation>
</comment>
<organism evidence="8">
    <name type="scientific">Prasiolopsis wulf-kochii</name>
    <dbReference type="NCBI Taxonomy" id="3239232"/>
    <lineage>
        <taxon>Eukaryota</taxon>
        <taxon>Viridiplantae</taxon>
        <taxon>Chlorophyta</taxon>
        <taxon>core chlorophytes</taxon>
        <taxon>Trebouxiophyceae</taxon>
        <taxon>Prasiolales</taxon>
        <taxon>Prasiolaceae</taxon>
        <taxon>Prasiolopsis</taxon>
    </lineage>
</organism>
<geneLocation type="chloroplast" evidence="8"/>
<dbReference type="GO" id="GO:0009522">
    <property type="term" value="C:photosystem I"/>
    <property type="evidence" value="ECO:0007669"/>
    <property type="project" value="UniProtKB-KW"/>
</dbReference>
<dbReference type="EMBL" id="KM462862">
    <property type="protein sequence ID" value="AIT93491.1"/>
    <property type="molecule type" value="Genomic_DNA"/>
</dbReference>
<evidence type="ECO:0000313" key="8">
    <source>
        <dbReference type="EMBL" id="AIT93491.1"/>
    </source>
</evidence>
<feature type="transmembrane region" description="Helical" evidence="7">
    <location>
        <begin position="6"/>
        <end position="30"/>
    </location>
</feature>
<keyword evidence="8" id="KW-0150">Chloroplast</keyword>
<accession>A0A097KJW2</accession>
<keyword evidence="4 7" id="KW-1133">Transmembrane helix</keyword>
<comment type="similarity">
    <text evidence="7">Belongs to the PsaM family.</text>
</comment>
<evidence type="ECO:0000256" key="4">
    <source>
        <dbReference type="ARBA" id="ARBA00022989"/>
    </source>
</evidence>
<keyword evidence="6 7" id="KW-0472">Membrane</keyword>
<evidence type="ECO:0000256" key="5">
    <source>
        <dbReference type="ARBA" id="ARBA00023078"/>
    </source>
</evidence>
<keyword evidence="1 7" id="KW-0602">Photosynthesis</keyword>
<evidence type="ECO:0000256" key="7">
    <source>
        <dbReference type="HAMAP-Rule" id="MF_00828"/>
    </source>
</evidence>
<protein>
    <recommendedName>
        <fullName evidence="7">Photosystem I reaction center subunit XII</fullName>
    </recommendedName>
    <alternativeName>
        <fullName evidence="7">PSI-M</fullName>
    </alternativeName>
</protein>
<dbReference type="SUPFAM" id="SSF81548">
    <property type="entry name" value="Subunit XII of photosystem I reaction centre, PsaM"/>
    <property type="match status" value="1"/>
</dbReference>
<sequence length="31" mass="3318">MAISDSQIFTALFASLVTGIFAVRLGLALYK</sequence>
<gene>
    <name evidence="7 8" type="primary">psaM</name>
</gene>
<dbReference type="Pfam" id="PF07465">
    <property type="entry name" value="PsaM"/>
    <property type="match status" value="1"/>
</dbReference>
<dbReference type="AlphaFoldDB" id="A0A097KJW2"/>
<evidence type="ECO:0000256" key="6">
    <source>
        <dbReference type="ARBA" id="ARBA00023136"/>
    </source>
</evidence>
<dbReference type="NCBIfam" id="TIGR03053">
    <property type="entry name" value="PS_I_psaM"/>
    <property type="match status" value="1"/>
</dbReference>
<keyword evidence="5 7" id="KW-0793">Thylakoid</keyword>
<evidence type="ECO:0000256" key="3">
    <source>
        <dbReference type="ARBA" id="ARBA00022836"/>
    </source>
</evidence>
<keyword evidence="8" id="KW-0934">Plastid</keyword>
<evidence type="ECO:0000256" key="1">
    <source>
        <dbReference type="ARBA" id="ARBA00022531"/>
    </source>
</evidence>
<name>A0A097KJW2_9CHLO</name>
<dbReference type="HAMAP" id="MF_00828">
    <property type="entry name" value="PSI_PsaM"/>
    <property type="match status" value="1"/>
</dbReference>
<dbReference type="InterPro" id="IPR037279">
    <property type="entry name" value="PSI_PsaM_sf"/>
</dbReference>
<dbReference type="GO" id="GO:0015979">
    <property type="term" value="P:photosynthesis"/>
    <property type="evidence" value="ECO:0007669"/>
    <property type="project" value="UniProtKB-UniRule"/>
</dbReference>